<evidence type="ECO:0000313" key="3">
    <source>
        <dbReference type="Proteomes" id="UP001066276"/>
    </source>
</evidence>
<dbReference type="Proteomes" id="UP001066276">
    <property type="component" value="Chromosome 1_2"/>
</dbReference>
<dbReference type="AlphaFoldDB" id="A0AAV7W892"/>
<comment type="caution">
    <text evidence="2">The sequence shown here is derived from an EMBL/GenBank/DDBJ whole genome shotgun (WGS) entry which is preliminary data.</text>
</comment>
<gene>
    <name evidence="2" type="ORF">NDU88_004967</name>
</gene>
<protein>
    <submittedName>
        <fullName evidence="2">Uncharacterized protein</fullName>
    </submittedName>
</protein>
<proteinExistence type="predicted"/>
<name>A0AAV7W892_PLEWA</name>
<accession>A0AAV7W892</accession>
<keyword evidence="3" id="KW-1185">Reference proteome</keyword>
<evidence type="ECO:0000256" key="1">
    <source>
        <dbReference type="SAM" id="MobiDB-lite"/>
    </source>
</evidence>
<sequence>MSAMHSGLQQYLRARGAVGQAAVPTPLFSVQAPASPHPPGWAQDQLQLPPAPLLHGLVSFRGTPNLLWFRPPLPGSVSAPCRDQPATITPPPTRPQPPAPPLSPTCLVGLLHSATLALGSASGDCHLATLLCDRRRQICSRVTVH</sequence>
<evidence type="ECO:0000313" key="2">
    <source>
        <dbReference type="EMBL" id="KAJ1209593.1"/>
    </source>
</evidence>
<organism evidence="2 3">
    <name type="scientific">Pleurodeles waltl</name>
    <name type="common">Iberian ribbed newt</name>
    <dbReference type="NCBI Taxonomy" id="8319"/>
    <lineage>
        <taxon>Eukaryota</taxon>
        <taxon>Metazoa</taxon>
        <taxon>Chordata</taxon>
        <taxon>Craniata</taxon>
        <taxon>Vertebrata</taxon>
        <taxon>Euteleostomi</taxon>
        <taxon>Amphibia</taxon>
        <taxon>Batrachia</taxon>
        <taxon>Caudata</taxon>
        <taxon>Salamandroidea</taxon>
        <taxon>Salamandridae</taxon>
        <taxon>Pleurodelinae</taxon>
        <taxon>Pleurodeles</taxon>
    </lineage>
</organism>
<dbReference type="EMBL" id="JANPWB010000002">
    <property type="protein sequence ID" value="KAJ1209593.1"/>
    <property type="molecule type" value="Genomic_DNA"/>
</dbReference>
<feature type="compositionally biased region" description="Pro residues" evidence="1">
    <location>
        <begin position="88"/>
        <end position="101"/>
    </location>
</feature>
<reference evidence="2" key="1">
    <citation type="journal article" date="2022" name="bioRxiv">
        <title>Sequencing and chromosome-scale assembly of the giantPleurodeles waltlgenome.</title>
        <authorList>
            <person name="Brown T."/>
            <person name="Elewa A."/>
            <person name="Iarovenko S."/>
            <person name="Subramanian E."/>
            <person name="Araus A.J."/>
            <person name="Petzold A."/>
            <person name="Susuki M."/>
            <person name="Suzuki K.-i.T."/>
            <person name="Hayashi T."/>
            <person name="Toyoda A."/>
            <person name="Oliveira C."/>
            <person name="Osipova E."/>
            <person name="Leigh N.D."/>
            <person name="Simon A."/>
            <person name="Yun M.H."/>
        </authorList>
    </citation>
    <scope>NUCLEOTIDE SEQUENCE</scope>
    <source>
        <strain evidence="2">20211129_DDA</strain>
        <tissue evidence="2">Liver</tissue>
    </source>
</reference>
<feature type="region of interest" description="Disordered" evidence="1">
    <location>
        <begin position="79"/>
        <end position="101"/>
    </location>
</feature>